<evidence type="ECO:0000313" key="2">
    <source>
        <dbReference type="EMBL" id="CAD6185446.1"/>
    </source>
</evidence>
<organism evidence="2 3">
    <name type="scientific">Caenorhabditis auriculariae</name>
    <dbReference type="NCBI Taxonomy" id="2777116"/>
    <lineage>
        <taxon>Eukaryota</taxon>
        <taxon>Metazoa</taxon>
        <taxon>Ecdysozoa</taxon>
        <taxon>Nematoda</taxon>
        <taxon>Chromadorea</taxon>
        <taxon>Rhabditida</taxon>
        <taxon>Rhabditina</taxon>
        <taxon>Rhabditomorpha</taxon>
        <taxon>Rhabditoidea</taxon>
        <taxon>Rhabditidae</taxon>
        <taxon>Peloderinae</taxon>
        <taxon>Caenorhabditis</taxon>
    </lineage>
</organism>
<proteinExistence type="predicted"/>
<dbReference type="Proteomes" id="UP000835052">
    <property type="component" value="Unassembled WGS sequence"/>
</dbReference>
<gene>
    <name evidence="2" type="ORF">CAUJ_LOCUS1365</name>
</gene>
<name>A0A8S1GPX4_9PELO</name>
<sequence>MLATLVSTPTMAFATPVVRRDFNLYERKKRSRTTSSKPSNSGSPKTLPVTQGTSLDSLLDRHQQLKQLRERRQQDRMIRRCHTITLRKISVITEDEEENDHESTLIEKICEELEKPLMTEDNLSHTTSLESTSQNADSTKNKKKSMMGLFNQWVRSHSFRRKKSEKSAPTY</sequence>
<feature type="region of interest" description="Disordered" evidence="1">
    <location>
        <begin position="120"/>
        <end position="143"/>
    </location>
</feature>
<feature type="compositionally biased region" description="Low complexity" evidence="1">
    <location>
        <begin position="33"/>
        <end position="46"/>
    </location>
</feature>
<reference evidence="2" key="1">
    <citation type="submission" date="2020-10" db="EMBL/GenBank/DDBJ databases">
        <authorList>
            <person name="Kikuchi T."/>
        </authorList>
    </citation>
    <scope>NUCLEOTIDE SEQUENCE</scope>
    <source>
        <strain evidence="2">NKZ352</strain>
    </source>
</reference>
<protein>
    <submittedName>
        <fullName evidence="2">Uncharacterized protein</fullName>
    </submittedName>
</protein>
<evidence type="ECO:0000313" key="3">
    <source>
        <dbReference type="Proteomes" id="UP000835052"/>
    </source>
</evidence>
<dbReference type="EMBL" id="CAJGYM010000002">
    <property type="protein sequence ID" value="CAD6185446.1"/>
    <property type="molecule type" value="Genomic_DNA"/>
</dbReference>
<dbReference type="AlphaFoldDB" id="A0A8S1GPX4"/>
<feature type="region of interest" description="Disordered" evidence="1">
    <location>
        <begin position="25"/>
        <end position="55"/>
    </location>
</feature>
<keyword evidence="3" id="KW-1185">Reference proteome</keyword>
<evidence type="ECO:0000256" key="1">
    <source>
        <dbReference type="SAM" id="MobiDB-lite"/>
    </source>
</evidence>
<feature type="compositionally biased region" description="Polar residues" evidence="1">
    <location>
        <begin position="124"/>
        <end position="138"/>
    </location>
</feature>
<accession>A0A8S1GPX4</accession>
<comment type="caution">
    <text evidence="2">The sequence shown here is derived from an EMBL/GenBank/DDBJ whole genome shotgun (WGS) entry which is preliminary data.</text>
</comment>